<keyword evidence="3" id="KW-0378">Hydrolase</keyword>
<gene>
    <name evidence="3" type="primary">aplIR</name>
    <name evidence="3" type="ORF">FEQ00_06258</name>
</gene>
<sequence length="362" mass="39357">MTLCAIPPISVIAERLPHVFPEGTEHRNYVVREMAARTIYVMFYVGAVEGADEWIRPSQVTDMSDEQATKTDEASRRAWVANSMSTKKTRPANAWYAPNSREPVRDETIRTGLIPCRAVVERTGIPTTSAKPKYALNAGFAALFNPDLTGDALNEAIKAWQAAHLSKAAMARLRLMKQGAAAAKDTVSVTFPNGEIRSLAAGPSSVIAKAVIEVFAPRFLKQPTVLWLSESGNKVVARDESLANALGLKIDASKALPDIIIVDLGSDDGGTDMLVVFTEVVASDGPINRERKAALTAMALEAGFDERHLAFLTAYQDRSGQPFRKSISELAWGSYAWCASEPEHLMELWAGNARKLSDGPIE</sequence>
<comment type="caution">
    <text evidence="3">The sequence shown here is derived from an EMBL/GenBank/DDBJ whole genome shotgun (WGS) entry which is preliminary data.</text>
</comment>
<dbReference type="Gene3D" id="3.40.1350.80">
    <property type="match status" value="1"/>
</dbReference>
<dbReference type="EMBL" id="VJSY01000071">
    <property type="protein sequence ID" value="MDR8757798.1"/>
    <property type="molecule type" value="Genomic_DNA"/>
</dbReference>
<feature type="domain" description="BsuBI/PstI restriction endonuclease HTH" evidence="2">
    <location>
        <begin position="11"/>
        <end position="170"/>
    </location>
</feature>
<evidence type="ECO:0000259" key="2">
    <source>
        <dbReference type="Pfam" id="PF17728"/>
    </source>
</evidence>
<keyword evidence="4" id="KW-1185">Reference proteome</keyword>
<dbReference type="EC" id="3.1.21.4" evidence="3"/>
<reference evidence="3 4" key="1">
    <citation type="submission" date="2019-06" db="EMBL/GenBank/DDBJ databases">
        <title>Evolution of Burkholderia multivorans in the lungs of Cystic Fibrosis patients.</title>
        <authorList>
            <person name="Moreira L.M."/>
        </authorList>
    </citation>
    <scope>NUCLEOTIDE SEQUENCE [LARGE SCALE GENOMIC DNA]</scope>
    <source>
        <strain evidence="3 4">VC13239</strain>
    </source>
</reference>
<dbReference type="InterPro" id="IPR041963">
    <property type="entry name" value="BsuBI/PstI_C_sf"/>
</dbReference>
<name>A0ABU2ED49_9BURK</name>
<dbReference type="Pfam" id="PF17728">
    <property type="entry name" value="BsuBI_PstI_RE_N"/>
    <property type="match status" value="1"/>
</dbReference>
<dbReference type="InterPro" id="IPR041962">
    <property type="entry name" value="BsuBI/PstI_N_sf"/>
</dbReference>
<evidence type="ECO:0000313" key="4">
    <source>
        <dbReference type="Proteomes" id="UP001248067"/>
    </source>
</evidence>
<evidence type="ECO:0000313" key="3">
    <source>
        <dbReference type="EMBL" id="MDR8757798.1"/>
    </source>
</evidence>
<organism evidence="3 4">
    <name type="scientific">Burkholderia pseudomultivorans</name>
    <dbReference type="NCBI Taxonomy" id="1207504"/>
    <lineage>
        <taxon>Bacteria</taxon>
        <taxon>Pseudomonadati</taxon>
        <taxon>Pseudomonadota</taxon>
        <taxon>Betaproteobacteria</taxon>
        <taxon>Burkholderiales</taxon>
        <taxon>Burkholderiaceae</taxon>
        <taxon>Burkholderia</taxon>
        <taxon>Burkholderia cepacia complex</taxon>
    </lineage>
</organism>
<feature type="domain" description="BsuBI/PstI restriction endonuclease" evidence="1">
    <location>
        <begin position="187"/>
        <end position="348"/>
    </location>
</feature>
<proteinExistence type="predicted"/>
<dbReference type="InterPro" id="IPR009528">
    <property type="entry name" value="Restrct_endonuc_II_BsuBI_C"/>
</dbReference>
<dbReference type="Pfam" id="PF06616">
    <property type="entry name" value="BsuBI_PstI_RE"/>
    <property type="match status" value="1"/>
</dbReference>
<dbReference type="RefSeq" id="WP_175897065.1">
    <property type="nucleotide sequence ID" value="NZ_CADFDQ010000031.1"/>
</dbReference>
<protein>
    <submittedName>
        <fullName evidence="3">Type-2 restriction enzyme AplI</fullName>
        <ecNumber evidence="3">3.1.21.4</ecNumber>
    </submittedName>
</protein>
<dbReference type="Proteomes" id="UP001248067">
    <property type="component" value="Unassembled WGS sequence"/>
</dbReference>
<evidence type="ECO:0000259" key="1">
    <source>
        <dbReference type="Pfam" id="PF06616"/>
    </source>
</evidence>
<dbReference type="GO" id="GO:0009036">
    <property type="term" value="F:type II site-specific deoxyribonuclease activity"/>
    <property type="evidence" value="ECO:0007669"/>
    <property type="project" value="UniProtKB-EC"/>
</dbReference>
<dbReference type="InterPro" id="IPR041454">
    <property type="entry name" value="BsuBI/PstI_N"/>
</dbReference>
<accession>A0ABU2ED49</accession>
<dbReference type="Gene3D" id="1.10.10.1820">
    <property type="entry name" value="BsuBI/PstI restriction endonuclease-like"/>
    <property type="match status" value="1"/>
</dbReference>